<evidence type="ECO:0000313" key="2">
    <source>
        <dbReference type="Proteomes" id="UP000182987"/>
    </source>
</evidence>
<keyword evidence="2" id="KW-1185">Reference proteome</keyword>
<dbReference type="RefSeq" id="WP_046967643.1">
    <property type="nucleotide sequence ID" value="NZ_CP017480.1"/>
</dbReference>
<dbReference type="PANTHER" id="PTHR38599:SF1">
    <property type="entry name" value="CUPIN DOMAIN PROTEIN (AFU_ORTHOLOGUE AFUA_3G13620)"/>
    <property type="match status" value="1"/>
</dbReference>
<dbReference type="OrthoDB" id="9805356at2"/>
<protein>
    <submittedName>
        <fullName evidence="1">Cupin</fullName>
    </submittedName>
</protein>
<sequence>MSRLTSSAGGLLAIVGLLVGTSAHADKRTQLSQHDLSIPGWEEVQMRVDLDPGHIAPNHRHPGEEIIYVVEGTMEYDLEGQPPLTLKAGGVLVVPKGVVHSAKNVGTTNAAEIGTYIVPKGQPLLEWVK</sequence>
<accession>A0A0G9HBD8</accession>
<dbReference type="EMBL" id="CP017480">
    <property type="protein sequence ID" value="APG05677.1"/>
    <property type="molecule type" value="Genomic_DNA"/>
</dbReference>
<proteinExistence type="predicted"/>
<dbReference type="Proteomes" id="UP000182987">
    <property type="component" value="Chromosome"/>
</dbReference>
<dbReference type="STRING" id="1440763.BJI69_18395"/>
<dbReference type="SUPFAM" id="SSF51182">
    <property type="entry name" value="RmlC-like cupins"/>
    <property type="match status" value="1"/>
</dbReference>
<dbReference type="Pfam" id="PF07883">
    <property type="entry name" value="Cupin_2"/>
    <property type="match status" value="1"/>
</dbReference>
<dbReference type="InterPro" id="IPR014710">
    <property type="entry name" value="RmlC-like_jellyroll"/>
</dbReference>
<dbReference type="CDD" id="cd02235">
    <property type="entry name" value="cupin_BLL4011-like"/>
    <property type="match status" value="1"/>
</dbReference>
<organism evidence="1 2">
    <name type="scientific">Luteibacter rhizovicinus DSM 16549</name>
    <dbReference type="NCBI Taxonomy" id="1440763"/>
    <lineage>
        <taxon>Bacteria</taxon>
        <taxon>Pseudomonadati</taxon>
        <taxon>Pseudomonadota</taxon>
        <taxon>Gammaproteobacteria</taxon>
        <taxon>Lysobacterales</taxon>
        <taxon>Rhodanobacteraceae</taxon>
        <taxon>Luteibacter</taxon>
    </lineage>
</organism>
<dbReference type="AlphaFoldDB" id="A0A0G9HBD8"/>
<dbReference type="Gene3D" id="2.60.120.10">
    <property type="entry name" value="Jelly Rolls"/>
    <property type="match status" value="1"/>
</dbReference>
<dbReference type="InterPro" id="IPR011051">
    <property type="entry name" value="RmlC_Cupin_sf"/>
</dbReference>
<gene>
    <name evidence="1" type="ORF">BJI69_18395</name>
</gene>
<dbReference type="InterPro" id="IPR013096">
    <property type="entry name" value="Cupin_2"/>
</dbReference>
<dbReference type="PANTHER" id="PTHR38599">
    <property type="entry name" value="CUPIN DOMAIN PROTEIN (AFU_ORTHOLOGUE AFUA_3G13620)"/>
    <property type="match status" value="1"/>
</dbReference>
<dbReference type="PATRIC" id="fig|1440763.5.peg.1922"/>
<evidence type="ECO:0000313" key="1">
    <source>
        <dbReference type="EMBL" id="APG05677.1"/>
    </source>
</evidence>
<name>A0A0G9HBD8_9GAMM</name>
<reference evidence="2" key="1">
    <citation type="submission" date="2016-09" db="EMBL/GenBank/DDBJ databases">
        <authorList>
            <person name="Lysoe E."/>
        </authorList>
    </citation>
    <scope>NUCLEOTIDE SEQUENCE [LARGE SCALE GENOMIC DNA]</scope>
    <source>
        <strain evidence="2">LJ96T</strain>
    </source>
</reference>
<dbReference type="KEGG" id="lrz:BJI69_18395"/>